<dbReference type="RefSeq" id="WP_069189464.1">
    <property type="nucleotide sequence ID" value="NZ_FLYE01000044.1"/>
</dbReference>
<gene>
    <name evidence="1" type="ORF">MTBPR1_50198</name>
</gene>
<proteinExistence type="predicted"/>
<sequence>MKTIVYQSYRTENVPQWISKSMDSVAHWAALKGFDYRFYGDEMFERVPQWYREKTKDRLVVATDLGRLMLAKELLLEGYERVIWCDADMLVFAPQEFDVQVHEEYAFGREVWIQQDGKGRLKAFNKIHNAFFVFSENNSFLDFYIHSCLSIIKRIEGQMVPQIVGPKFLSAIHNIVACPIVEEAGMFSPLVMKDILNGGGRALDLLKEKSPSPLYAGNLSASMEGAETDGVCLSPFDMEKACEHLLEKGRL</sequence>
<evidence type="ECO:0000313" key="1">
    <source>
        <dbReference type="EMBL" id="SCA57442.1"/>
    </source>
</evidence>
<dbReference type="STRING" id="1867952.MTBPR1_50198"/>
<dbReference type="Proteomes" id="UP000231658">
    <property type="component" value="Unassembled WGS sequence"/>
</dbReference>
<dbReference type="AlphaFoldDB" id="A0A1C3RJI7"/>
<keyword evidence="2" id="KW-1185">Reference proteome</keyword>
<dbReference type="EMBL" id="FLYE01000044">
    <property type="protein sequence ID" value="SCA57442.1"/>
    <property type="molecule type" value="Genomic_DNA"/>
</dbReference>
<accession>A0A1C3RJI7</accession>
<organism evidence="1 2">
    <name type="scientific">Candidatus Terasakiella magnetica</name>
    <dbReference type="NCBI Taxonomy" id="1867952"/>
    <lineage>
        <taxon>Bacteria</taxon>
        <taxon>Pseudomonadati</taxon>
        <taxon>Pseudomonadota</taxon>
        <taxon>Alphaproteobacteria</taxon>
        <taxon>Rhodospirillales</taxon>
        <taxon>Terasakiellaceae</taxon>
        <taxon>Terasakiella</taxon>
    </lineage>
</organism>
<name>A0A1C3RJI7_9PROT</name>
<reference evidence="1 2" key="1">
    <citation type="submission" date="2016-07" db="EMBL/GenBank/DDBJ databases">
        <authorList>
            <person name="Lefevre C.T."/>
        </authorList>
    </citation>
    <scope>NUCLEOTIDE SEQUENCE [LARGE SCALE GENOMIC DNA]</scope>
    <source>
        <strain evidence="1">PR1</strain>
    </source>
</reference>
<dbReference type="OrthoDB" id="195155at2"/>
<evidence type="ECO:0008006" key="3">
    <source>
        <dbReference type="Google" id="ProtNLM"/>
    </source>
</evidence>
<evidence type="ECO:0000313" key="2">
    <source>
        <dbReference type="Proteomes" id="UP000231658"/>
    </source>
</evidence>
<protein>
    <recommendedName>
        <fullName evidence="3">Nucleotide-diphospho-sugar transferase domain-containing protein</fullName>
    </recommendedName>
</protein>